<name>A0A8H6PGL3_9EURO</name>
<dbReference type="EMBL" id="JACBAF010001954">
    <property type="protein sequence ID" value="KAF7171047.1"/>
    <property type="molecule type" value="Genomic_DNA"/>
</dbReference>
<gene>
    <name evidence="1" type="ORF">CNMCM5793_005240</name>
    <name evidence="2" type="ORF">CNMCM6106_005544</name>
</gene>
<reference evidence="1" key="1">
    <citation type="submission" date="2020-06" db="EMBL/GenBank/DDBJ databases">
        <title>Draft genome sequences of strains closely related to Aspergillus parafelis and Aspergillus hiratsukae.</title>
        <authorList>
            <person name="Dos Santos R.A.C."/>
            <person name="Rivero-Menendez O."/>
            <person name="Steenwyk J.L."/>
            <person name="Mead M.E."/>
            <person name="Goldman G.H."/>
            <person name="Alastruey-Izquierdo A."/>
            <person name="Rokas A."/>
        </authorList>
    </citation>
    <scope>NUCLEOTIDE SEQUENCE</scope>
    <source>
        <strain evidence="1">CNM-CM5793</strain>
        <strain evidence="2">CNM-CM6106</strain>
    </source>
</reference>
<evidence type="ECO:0000313" key="3">
    <source>
        <dbReference type="Proteomes" id="UP000630445"/>
    </source>
</evidence>
<dbReference type="Proteomes" id="UP000662466">
    <property type="component" value="Unassembled WGS sequence"/>
</dbReference>
<protein>
    <submittedName>
        <fullName evidence="1">Uncharacterized protein</fullName>
    </submittedName>
</protein>
<evidence type="ECO:0000313" key="1">
    <source>
        <dbReference type="EMBL" id="KAF7133828.1"/>
    </source>
</evidence>
<dbReference type="AlphaFoldDB" id="A0A8H6PGL3"/>
<comment type="caution">
    <text evidence="1">The sequence shown here is derived from an EMBL/GenBank/DDBJ whole genome shotgun (WGS) entry which is preliminary data.</text>
</comment>
<accession>A0A8H6PGL3</accession>
<dbReference type="OrthoDB" id="4466753at2759"/>
<sequence length="622" mass="69068">MEAPLINSCLGIALPPCLGELPISPPVCLADSKDQQVFDAIRALGLRSKRPEEEIEKACCLASGPSDIMVLLERPAPSHDYAVDFAKFVRDCPTLQAVDELIRFASNGSRSIHTVSVVDAFLLKPRAAESLPTDSDCLNTVEQILKIKRPRVVICCWTGQCDNGYVSHFRSCGVGSLQMRSAIRHDGRDIIIIPSFHPATAVCYNTCRPSYRVVLAYHFTAAFLELHHPTQPPEWIREISKMAASDDRNEELSSKDAENILRSTLLEIIGITKRRMQFRTKPKASHVRRDDIPTLTSHLGDTSYRDGALLVARATLLWRYYFSHEPTFKKVLAQLLILGNRQTAFYHHPPESRTTGLEESLLLLTIHEPAKSLIGSSDGVEAVLKVIREGFDDTEIRDFRRRATDLSAQVQRNLQLPEIIACELRPGLQCEVQEFLNDYVGHLERTLGLINAMPAILAGAYGQYRGEEQPTRSIMEGASSRFILDQVIALSKARISQEQLCSILVCEIISRSQLIGLFSNGTDDNPHDWTTVLRETPSKLGQQLKSLRKGTDILHAMCAELAGAQGLLEPETPVIPRFGSTEDGGLVAVNPEILRSLRASDSPLLREDTVSDDPANILNPMQ</sequence>
<keyword evidence="3" id="KW-1185">Reference proteome</keyword>
<dbReference type="Proteomes" id="UP000630445">
    <property type="component" value="Unassembled WGS sequence"/>
</dbReference>
<evidence type="ECO:0000313" key="2">
    <source>
        <dbReference type="EMBL" id="KAF7171047.1"/>
    </source>
</evidence>
<organism evidence="1 3">
    <name type="scientific">Aspergillus hiratsukae</name>
    <dbReference type="NCBI Taxonomy" id="1194566"/>
    <lineage>
        <taxon>Eukaryota</taxon>
        <taxon>Fungi</taxon>
        <taxon>Dikarya</taxon>
        <taxon>Ascomycota</taxon>
        <taxon>Pezizomycotina</taxon>
        <taxon>Eurotiomycetes</taxon>
        <taxon>Eurotiomycetidae</taxon>
        <taxon>Eurotiales</taxon>
        <taxon>Aspergillaceae</taxon>
        <taxon>Aspergillus</taxon>
        <taxon>Aspergillus subgen. Fumigati</taxon>
    </lineage>
</organism>
<dbReference type="EMBL" id="JACBAD010001807">
    <property type="protein sequence ID" value="KAF7133828.1"/>
    <property type="molecule type" value="Genomic_DNA"/>
</dbReference>
<proteinExistence type="predicted"/>